<feature type="repeat" description="PPR" evidence="3">
    <location>
        <begin position="156"/>
        <end position="190"/>
    </location>
</feature>
<dbReference type="Gramene" id="TraesCAD_scaffold_005693_01G000300.1">
    <property type="protein sequence ID" value="TraesCAD_scaffold_005693_01G000300.1"/>
    <property type="gene ID" value="TraesCAD_scaffold_005693_01G000300"/>
</dbReference>
<evidence type="ECO:0000256" key="2">
    <source>
        <dbReference type="ARBA" id="ARBA00022946"/>
    </source>
</evidence>
<name>A0A3B6RKX4_WHEAT</name>
<proteinExistence type="predicted"/>
<organism evidence="4">
    <name type="scientific">Triticum aestivum</name>
    <name type="common">Wheat</name>
    <dbReference type="NCBI Taxonomy" id="4565"/>
    <lineage>
        <taxon>Eukaryota</taxon>
        <taxon>Viridiplantae</taxon>
        <taxon>Streptophyta</taxon>
        <taxon>Embryophyta</taxon>
        <taxon>Tracheophyta</taxon>
        <taxon>Spermatophyta</taxon>
        <taxon>Magnoliopsida</taxon>
        <taxon>Liliopsida</taxon>
        <taxon>Poales</taxon>
        <taxon>Poaceae</taxon>
        <taxon>BOP clade</taxon>
        <taxon>Pooideae</taxon>
        <taxon>Triticodae</taxon>
        <taxon>Triticeae</taxon>
        <taxon>Triticinae</taxon>
        <taxon>Triticum</taxon>
    </lineage>
</organism>
<dbReference type="Gramene" id="TraesPARA_EIv1.0_2306580.1">
    <property type="protein sequence ID" value="TraesPARA_EIv1.0_2306580.1.CDS"/>
    <property type="gene ID" value="TraesPARA_EIv1.0_2306580"/>
</dbReference>
<dbReference type="Pfam" id="PF01535">
    <property type="entry name" value="PPR"/>
    <property type="match status" value="2"/>
</dbReference>
<dbReference type="STRING" id="4565.A0A3B6RKX4"/>
<evidence type="ECO:0000313" key="5">
    <source>
        <dbReference type="Proteomes" id="UP000019116"/>
    </source>
</evidence>
<dbReference type="FunFam" id="1.25.40.10:FF:000427">
    <property type="entry name" value="Pentatricopeptide repeat-containing protein chloroplastic"/>
    <property type="match status" value="1"/>
</dbReference>
<dbReference type="Gramene" id="TraesKAR7A01G0306770.1">
    <property type="protein sequence ID" value="cds.TraesKAR7A01G0306770.1"/>
    <property type="gene ID" value="TraesKAR7A01G0306770"/>
</dbReference>
<dbReference type="EnsemblPlants" id="TraesCS7A02G328200.1">
    <property type="protein sequence ID" value="TraesCS7A02G328200.1"/>
    <property type="gene ID" value="TraesCS7A02G328200"/>
</dbReference>
<dbReference type="Gramene" id="TraesCS7A03G0809000.1">
    <property type="protein sequence ID" value="TraesCS7A03G0809000.1.CDS"/>
    <property type="gene ID" value="TraesCS7A03G0809000"/>
</dbReference>
<sequence length="581" mass="63762">MKQLHAHLLHHHLPFPYNHFLSKLLSISSPSSATTTAAAAAADYALLLLTAHPTPTAFSFNVALRFFAASRPRTSLQLSLRMLRSALRPDAYTLPFLLLAAAQCPAPAFAVSAHALLQKLGLHSHDHTVHSLITMYSNLGRPHAARRVFDGILRRDVVSWNSMIKAYQAAGMKDDALRMFHAMVAEGAVAPNAVTVAVVLAACRDTGDLALGRWLEEWVRSAGIEVGSLIGSALVGMYEKCGEMAEARRVFDGIADKDNVAWNALITGQVRTERHVKGSHFLISQHAASRGTITLVGVLSACAAVGALELGTEHDSYASQRGFYSNVYVGTALVDIYSKCGDFTRAIQLFEKMPCKNEASWNALICGLAFNGRGHEAIRQFELMRKEEGLRPDDITFIGVLSACVHAGLLKDGRRWFGSLTSEFQIVPKIEHNSCMVDLLARAGHLEEAWDFIEKIPGKADAVMLGALLAACRKCKNVEVSVKVINRIMLLEPSNSWNYVVSSKIYASSDRLDDSARMRGLMRERGVSKIPGCSWIEVSGRVLEFYAGDEPQHGAEDMYQILNMLVDEMRLEGYVPNLDLV</sequence>
<dbReference type="Gramene" id="TraesROB_scaffold_019187_01G000100.1">
    <property type="protein sequence ID" value="TraesROB_scaffold_019187_01G000100.1"/>
    <property type="gene ID" value="TraesROB_scaffold_019187_01G000100"/>
</dbReference>
<evidence type="ECO:0000313" key="4">
    <source>
        <dbReference type="EnsemblPlants" id="TraesCS7A02G328200.1"/>
    </source>
</evidence>
<dbReference type="InterPro" id="IPR046848">
    <property type="entry name" value="E_motif"/>
</dbReference>
<evidence type="ECO:0000256" key="1">
    <source>
        <dbReference type="ARBA" id="ARBA00022737"/>
    </source>
</evidence>
<feature type="repeat" description="PPR" evidence="3">
    <location>
        <begin position="357"/>
        <end position="392"/>
    </location>
</feature>
<protein>
    <submittedName>
        <fullName evidence="4">Uncharacterized protein</fullName>
    </submittedName>
</protein>
<dbReference type="Proteomes" id="UP000019116">
    <property type="component" value="Chromosome 7A"/>
</dbReference>
<dbReference type="Gramene" id="TraesWEE_scaffold_005746_01G000300.1">
    <property type="protein sequence ID" value="TraesWEE_scaffold_005746_01G000300.1"/>
    <property type="gene ID" value="TraesWEE_scaffold_005746_01G000300"/>
</dbReference>
<keyword evidence="5" id="KW-1185">Reference proteome</keyword>
<dbReference type="Gramene" id="TraesCLE_scaffold_020493_01G000300.1">
    <property type="protein sequence ID" value="TraesCLE_scaffold_020493_01G000300.1"/>
    <property type="gene ID" value="TraesCLE_scaffold_020493_01G000300"/>
</dbReference>
<dbReference type="OrthoDB" id="185373at2759"/>
<keyword evidence="2" id="KW-0809">Transit peptide</keyword>
<dbReference type="OMA" id="HEFHAGG"/>
<dbReference type="GO" id="GO:0003723">
    <property type="term" value="F:RNA binding"/>
    <property type="evidence" value="ECO:0007669"/>
    <property type="project" value="InterPro"/>
</dbReference>
<dbReference type="FunFam" id="1.25.40.10:FF:001093">
    <property type="entry name" value="Pentatricopeptide repeat-containing protein At2g34400"/>
    <property type="match status" value="1"/>
</dbReference>
<dbReference type="Pfam" id="PF13041">
    <property type="entry name" value="PPR_2"/>
    <property type="match status" value="2"/>
</dbReference>
<dbReference type="PANTHER" id="PTHR47926:SF543">
    <property type="entry name" value="(WILD MALAYSIAN BANANA) HYPOTHETICAL PROTEIN"/>
    <property type="match status" value="1"/>
</dbReference>
<dbReference type="InterPro" id="IPR002885">
    <property type="entry name" value="PPR_rpt"/>
</dbReference>
<dbReference type="PROSITE" id="PS51375">
    <property type="entry name" value="PPR"/>
    <property type="match status" value="2"/>
</dbReference>
<dbReference type="Gramene" id="TraesARI7A03G03917480.1">
    <property type="protein sequence ID" value="TraesARI7A03G03917480.1"/>
    <property type="gene ID" value="TraesARI7A03G03917480"/>
</dbReference>
<dbReference type="InterPro" id="IPR011990">
    <property type="entry name" value="TPR-like_helical_dom_sf"/>
</dbReference>
<dbReference type="Gramene" id="TraesJAG7A03G03926130.1">
    <property type="protein sequence ID" value="TraesJAG7A03G03926130.1"/>
    <property type="gene ID" value="TraesJAG7A03G03926130"/>
</dbReference>
<dbReference type="PANTHER" id="PTHR47926">
    <property type="entry name" value="PENTATRICOPEPTIDE REPEAT-CONTAINING PROTEIN"/>
    <property type="match status" value="1"/>
</dbReference>
<dbReference type="NCBIfam" id="TIGR00756">
    <property type="entry name" value="PPR"/>
    <property type="match status" value="2"/>
</dbReference>
<dbReference type="GO" id="GO:0009451">
    <property type="term" value="P:RNA modification"/>
    <property type="evidence" value="ECO:0007669"/>
    <property type="project" value="InterPro"/>
</dbReference>
<dbReference type="Gene3D" id="1.25.40.10">
    <property type="entry name" value="Tetratricopeptide repeat domain"/>
    <property type="match status" value="3"/>
</dbReference>
<dbReference type="Pfam" id="PF20431">
    <property type="entry name" value="E_motif"/>
    <property type="match status" value="1"/>
</dbReference>
<dbReference type="Gramene" id="TraesCS7A02G328200.1">
    <property type="protein sequence ID" value="TraesCS7A02G328200.1"/>
    <property type="gene ID" value="TraesCS7A02G328200"/>
</dbReference>
<dbReference type="SMR" id="A0A3B6RKX4"/>
<reference evidence="4" key="2">
    <citation type="submission" date="2018-10" db="UniProtKB">
        <authorList>
            <consortium name="EnsemblPlants"/>
        </authorList>
    </citation>
    <scope>IDENTIFICATION</scope>
</reference>
<dbReference type="AlphaFoldDB" id="A0A3B6RKX4"/>
<evidence type="ECO:0000256" key="3">
    <source>
        <dbReference type="PROSITE-ProRule" id="PRU00708"/>
    </source>
</evidence>
<dbReference type="InterPro" id="IPR046960">
    <property type="entry name" value="PPR_At4g14850-like_plant"/>
</dbReference>
<accession>A0A3B6RKX4</accession>
<reference evidence="4" key="1">
    <citation type="submission" date="2018-08" db="EMBL/GenBank/DDBJ databases">
        <authorList>
            <person name="Rossello M."/>
        </authorList>
    </citation>
    <scope>NUCLEOTIDE SEQUENCE [LARGE SCALE GENOMIC DNA]</scope>
    <source>
        <strain evidence="4">cv. Chinese Spring</strain>
    </source>
</reference>
<keyword evidence="1" id="KW-0677">Repeat</keyword>